<organism evidence="1 2">
    <name type="scientific">Vibrio phage 15E36.1</name>
    <dbReference type="NCBI Taxonomy" id="2859290"/>
    <lineage>
        <taxon>Viruses</taxon>
        <taxon>Duplodnaviria</taxon>
        <taxon>Heunggongvirae</taxon>
        <taxon>Uroviricota</taxon>
        <taxon>Caudoviricetes</taxon>
        <taxon>Autographivirales</taxon>
        <taxon>Autosignataviridae</taxon>
        <taxon>Colwellvirinae</taxon>
        <taxon>Roscoffvirus</taxon>
        <taxon>Roscoffvirus rv15E36</taxon>
    </lineage>
</organism>
<name>A0AAE7XV87_9CAUD</name>
<accession>A0AAE7XV87</accession>
<evidence type="ECO:0008006" key="3">
    <source>
        <dbReference type="Google" id="ProtNLM"/>
    </source>
</evidence>
<evidence type="ECO:0000313" key="2">
    <source>
        <dbReference type="Proteomes" id="UP000828465"/>
    </source>
</evidence>
<proteinExistence type="predicted"/>
<keyword evidence="2" id="KW-1185">Reference proteome</keyword>
<evidence type="ECO:0000313" key="1">
    <source>
        <dbReference type="EMBL" id="QZI86136.1"/>
    </source>
</evidence>
<sequence length="414" mass="45220">MSDANTLVDSKVSASGEAKSLAIEKYNGQVKRAYHTDPSMMQYFDLEMVTGTNVVSNKYLGVTQVQALAPGKDVRGGEMQFDKNSLVIDTTLISRNIVGFLDDVQDDIQTKGKLAEEQVAALKDLENRMLLQQGIYGAISNTEAKRTTPRVKGHGFSKVHKISESTALSNPLKIMAGIEWVIEDMVMQNVDVSKITCFMPWPEFNALRDAERIVDARYSTASGTTVTGFVLKSYNMPIVPSNHFPNKVRDHADIDGENQEHHLLSNANNAYRYDVLTGTDGEDMEKCAALLLGREGLLVGRSIALMGKIWENDANKSWYIDTWMAEGAIPDRWEHLGALMKATADETGLEARWHRKVMPVQQTAANISSMGGVASVQSAPEQDPAAFAAAVAIAVAALIKPTALTDEANAALNK</sequence>
<dbReference type="Proteomes" id="UP000828465">
    <property type="component" value="Segment"/>
</dbReference>
<reference evidence="1" key="1">
    <citation type="submission" date="2021-03" db="EMBL/GenBank/DDBJ databases">
        <title>Rapid evolution of virus immunity in the wild.</title>
        <authorList>
            <person name="Piel D."/>
            <person name="Bruto M."/>
            <person name="Labreuche Y."/>
            <person name="Blanquart F."/>
            <person name="Chenivesse S."/>
            <person name="Lepanse S."/>
            <person name="James A."/>
            <person name="Garcia Cruz R."/>
            <person name="Dubert J."/>
            <person name="Petton B."/>
            <person name="Lieberman E."/>
            <person name="Wegner M.K."/>
            <person name="Hussain F.A."/>
            <person name="Kauffman K.K."/>
            <person name="Polz M.F."/>
            <person name="Gandon S."/>
            <person name="Bikard D."/>
            <person name="Le Roux F."/>
        </authorList>
    </citation>
    <scope>NUCLEOTIDE SEQUENCE</scope>
</reference>
<gene>
    <name evidence="1" type="ORF">PODOV006v2_p0042</name>
</gene>
<protein>
    <recommendedName>
        <fullName evidence="3">Major capsid protein</fullName>
    </recommendedName>
</protein>
<dbReference type="EMBL" id="MW865291">
    <property type="protein sequence ID" value="QZI86136.1"/>
    <property type="molecule type" value="Genomic_DNA"/>
</dbReference>